<proteinExistence type="predicted"/>
<dbReference type="Proteomes" id="UP000276215">
    <property type="component" value="Unassembled WGS sequence"/>
</dbReference>
<keyword evidence="1" id="KW-0732">Signal</keyword>
<evidence type="ECO:0000313" key="3">
    <source>
        <dbReference type="Proteomes" id="UP000276215"/>
    </source>
</evidence>
<evidence type="ECO:0000256" key="1">
    <source>
        <dbReference type="SAM" id="SignalP"/>
    </source>
</evidence>
<dbReference type="AlphaFoldDB" id="A0A3N4JCT6"/>
<evidence type="ECO:0008006" key="4">
    <source>
        <dbReference type="Google" id="ProtNLM"/>
    </source>
</evidence>
<feature type="chain" id="PRO_5017963511" description="Secreted protein" evidence="1">
    <location>
        <begin position="19"/>
        <end position="87"/>
    </location>
</feature>
<protein>
    <recommendedName>
        <fullName evidence="4">Secreted protein</fullName>
    </recommendedName>
</protein>
<reference evidence="2 3" key="1">
    <citation type="journal article" date="2018" name="Nat. Ecol. Evol.">
        <title>Pezizomycetes genomes reveal the molecular basis of ectomycorrhizal truffle lifestyle.</title>
        <authorList>
            <person name="Murat C."/>
            <person name="Payen T."/>
            <person name="Noel B."/>
            <person name="Kuo A."/>
            <person name="Morin E."/>
            <person name="Chen J."/>
            <person name="Kohler A."/>
            <person name="Krizsan K."/>
            <person name="Balestrini R."/>
            <person name="Da Silva C."/>
            <person name="Montanini B."/>
            <person name="Hainaut M."/>
            <person name="Levati E."/>
            <person name="Barry K.W."/>
            <person name="Belfiori B."/>
            <person name="Cichocki N."/>
            <person name="Clum A."/>
            <person name="Dockter R.B."/>
            <person name="Fauchery L."/>
            <person name="Guy J."/>
            <person name="Iotti M."/>
            <person name="Le Tacon F."/>
            <person name="Lindquist E.A."/>
            <person name="Lipzen A."/>
            <person name="Malagnac F."/>
            <person name="Mello A."/>
            <person name="Molinier V."/>
            <person name="Miyauchi S."/>
            <person name="Poulain J."/>
            <person name="Riccioni C."/>
            <person name="Rubini A."/>
            <person name="Sitrit Y."/>
            <person name="Splivallo R."/>
            <person name="Traeger S."/>
            <person name="Wang M."/>
            <person name="Zifcakova L."/>
            <person name="Wipf D."/>
            <person name="Zambonelli A."/>
            <person name="Paolocci F."/>
            <person name="Nowrousian M."/>
            <person name="Ottonello S."/>
            <person name="Baldrian P."/>
            <person name="Spatafora J.W."/>
            <person name="Henrissat B."/>
            <person name="Nagy L.G."/>
            <person name="Aury J.M."/>
            <person name="Wincker P."/>
            <person name="Grigoriev I.V."/>
            <person name="Bonfante P."/>
            <person name="Martin F.M."/>
        </authorList>
    </citation>
    <scope>NUCLEOTIDE SEQUENCE [LARGE SCALE GENOMIC DNA]</scope>
    <source>
        <strain evidence="2 3">120613-1</strain>
    </source>
</reference>
<sequence>MSMFLLAVIFLRQDLTDCGALGGGGVQLSLSQSFLWVELQTGGDPSVDSRQSSSFSKAQHYPLPLLLLLFSSVDCFFTFFQRLSLST</sequence>
<keyword evidence="3" id="KW-1185">Reference proteome</keyword>
<name>A0A3N4JCT6_9PEZI</name>
<organism evidence="2 3">
    <name type="scientific">Choiromyces venosus 120613-1</name>
    <dbReference type="NCBI Taxonomy" id="1336337"/>
    <lineage>
        <taxon>Eukaryota</taxon>
        <taxon>Fungi</taxon>
        <taxon>Dikarya</taxon>
        <taxon>Ascomycota</taxon>
        <taxon>Pezizomycotina</taxon>
        <taxon>Pezizomycetes</taxon>
        <taxon>Pezizales</taxon>
        <taxon>Tuberaceae</taxon>
        <taxon>Choiromyces</taxon>
    </lineage>
</organism>
<evidence type="ECO:0000313" key="2">
    <source>
        <dbReference type="EMBL" id="RPA95097.1"/>
    </source>
</evidence>
<accession>A0A3N4JCT6</accession>
<gene>
    <name evidence="2" type="ORF">L873DRAFT_1813250</name>
</gene>
<feature type="signal peptide" evidence="1">
    <location>
        <begin position="1"/>
        <end position="18"/>
    </location>
</feature>
<dbReference type="EMBL" id="ML120429">
    <property type="protein sequence ID" value="RPA95097.1"/>
    <property type="molecule type" value="Genomic_DNA"/>
</dbReference>